<dbReference type="PROSITE" id="PS50089">
    <property type="entry name" value="ZF_RING_2"/>
    <property type="match status" value="1"/>
</dbReference>
<dbReference type="PANTHER" id="PTHR45969">
    <property type="entry name" value="RING ZINC FINGER PROTEIN-RELATED"/>
    <property type="match status" value="1"/>
</dbReference>
<dbReference type="SUPFAM" id="SSF57850">
    <property type="entry name" value="RING/U-box"/>
    <property type="match status" value="1"/>
</dbReference>
<keyword evidence="5" id="KW-0472">Membrane</keyword>
<keyword evidence="1" id="KW-0479">Metal-binding</keyword>
<dbReference type="Gene3D" id="3.30.40.10">
    <property type="entry name" value="Zinc/RING finger domain, C3HC4 (zinc finger)"/>
    <property type="match status" value="1"/>
</dbReference>
<keyword evidence="3" id="KW-0862">Zinc</keyword>
<keyword evidence="5" id="KW-1133">Transmembrane helix</keyword>
<organism evidence="7">
    <name type="scientific">Apostasia odorata</name>
    <dbReference type="NCBI Taxonomy" id="280455"/>
    <lineage>
        <taxon>Eukaryota</taxon>
        <taxon>Viridiplantae</taxon>
        <taxon>Streptophyta</taxon>
        <taxon>Embryophyta</taxon>
        <taxon>Tracheophyta</taxon>
        <taxon>Spermatophyta</taxon>
        <taxon>Magnoliopsida</taxon>
        <taxon>Liliopsida</taxon>
        <taxon>Asparagales</taxon>
        <taxon>Orchidaceae</taxon>
        <taxon>Apostasioideae</taxon>
        <taxon>Apostasia</taxon>
    </lineage>
</organism>
<evidence type="ECO:0000256" key="4">
    <source>
        <dbReference type="PROSITE-ProRule" id="PRU00175"/>
    </source>
</evidence>
<feature type="domain" description="RING-type" evidence="6">
    <location>
        <begin position="88"/>
        <end position="131"/>
    </location>
</feature>
<name>A0A1S6YFV3_9ASPA</name>
<dbReference type="GO" id="GO:0016567">
    <property type="term" value="P:protein ubiquitination"/>
    <property type="evidence" value="ECO:0007669"/>
    <property type="project" value="TreeGrafter"/>
</dbReference>
<evidence type="ECO:0000259" key="6">
    <source>
        <dbReference type="PROSITE" id="PS50089"/>
    </source>
</evidence>
<feature type="transmembrane region" description="Helical" evidence="5">
    <location>
        <begin position="6"/>
        <end position="25"/>
    </location>
</feature>
<dbReference type="GO" id="GO:0008270">
    <property type="term" value="F:zinc ion binding"/>
    <property type="evidence" value="ECO:0007669"/>
    <property type="project" value="UniProtKB-KW"/>
</dbReference>
<sequence length="159" mass="17245">MPPKPLMILLHLLDLIFFAFSAILYRMGLNPSFATAPTPWDTEEILFSADPSPAVAAAVAAAKTHLPVVEYQAFARNRLHGGSPPPACAVCLQLLEARDEVRELGNCCHVFHAACIDRWVDLGRFSCPLCRSDLLPPTAGALSFLKHAVAGDASFLMLF</sequence>
<accession>A0A1S6YFV3</accession>
<protein>
    <recommendedName>
        <fullName evidence="6">RING-type domain-containing protein</fullName>
    </recommendedName>
</protein>
<dbReference type="EMBL" id="KX156884">
    <property type="protein sequence ID" value="AQX44154.1"/>
    <property type="molecule type" value="mRNA"/>
</dbReference>
<keyword evidence="5" id="KW-0812">Transmembrane</keyword>
<evidence type="ECO:0000256" key="3">
    <source>
        <dbReference type="ARBA" id="ARBA00022833"/>
    </source>
</evidence>
<dbReference type="AlphaFoldDB" id="A0A1S6YFV3"/>
<evidence type="ECO:0000256" key="2">
    <source>
        <dbReference type="ARBA" id="ARBA00022771"/>
    </source>
</evidence>
<keyword evidence="2 4" id="KW-0863">Zinc-finger</keyword>
<dbReference type="PANTHER" id="PTHR45969:SF94">
    <property type="entry name" value="OS07G0421800 PROTEIN"/>
    <property type="match status" value="1"/>
</dbReference>
<reference evidence="7" key="1">
    <citation type="submission" date="2016-04" db="EMBL/GenBank/DDBJ databases">
        <authorList>
            <person name="Evans L.H."/>
            <person name="Alamgir A."/>
            <person name="Owens N."/>
            <person name="Weber N.D."/>
            <person name="Virtaneva K."/>
            <person name="Barbian K."/>
            <person name="Babar A."/>
            <person name="Rosenke K."/>
        </authorList>
    </citation>
    <scope>NUCLEOTIDE SEQUENCE</scope>
</reference>
<dbReference type="InterPro" id="IPR001841">
    <property type="entry name" value="Znf_RING"/>
</dbReference>
<dbReference type="GO" id="GO:0061630">
    <property type="term" value="F:ubiquitin protein ligase activity"/>
    <property type="evidence" value="ECO:0007669"/>
    <property type="project" value="TreeGrafter"/>
</dbReference>
<evidence type="ECO:0000256" key="1">
    <source>
        <dbReference type="ARBA" id="ARBA00022723"/>
    </source>
</evidence>
<evidence type="ECO:0000256" key="5">
    <source>
        <dbReference type="SAM" id="Phobius"/>
    </source>
</evidence>
<dbReference type="InterPro" id="IPR013083">
    <property type="entry name" value="Znf_RING/FYVE/PHD"/>
</dbReference>
<proteinExistence type="evidence at transcript level"/>
<dbReference type="SMART" id="SM00184">
    <property type="entry name" value="RING"/>
    <property type="match status" value="1"/>
</dbReference>
<evidence type="ECO:0000313" key="7">
    <source>
        <dbReference type="EMBL" id="AQX44154.1"/>
    </source>
</evidence>
<dbReference type="Pfam" id="PF13639">
    <property type="entry name" value="zf-RING_2"/>
    <property type="match status" value="1"/>
</dbReference>
<reference evidence="7" key="2">
    <citation type="journal article" date="2017" name="Plant J.">
        <title>Concomitant loss of NDH complex-related genes within chloroplast and nuclear genomes in some orchids.</title>
        <authorList>
            <person name="Lin C.S."/>
            <person name="Chen J.J."/>
            <person name="Chiu C.C."/>
            <person name="Hsiao H.C."/>
            <person name="Yang C.J."/>
            <person name="Jin X.H."/>
            <person name="Leebens-Mack J."/>
            <person name="dePamphilis C.W."/>
            <person name="Huang Y.T."/>
            <person name="Yang L.H."/>
            <person name="Chang W.J."/>
            <person name="Kui L."/>
            <person name="Wong G.K."/>
            <person name="Hu J.M."/>
            <person name="Wang W."/>
            <person name="Shih M.C."/>
        </authorList>
    </citation>
    <scope>NUCLEOTIDE SEQUENCE</scope>
</reference>